<dbReference type="CDD" id="cd06170">
    <property type="entry name" value="LuxR_C_like"/>
    <property type="match status" value="1"/>
</dbReference>
<dbReference type="InterPro" id="IPR041664">
    <property type="entry name" value="AAA_16"/>
</dbReference>
<gene>
    <name evidence="4" type="ORF">G3I71_00385</name>
</gene>
<evidence type="ECO:0000256" key="2">
    <source>
        <dbReference type="ARBA" id="ARBA00022840"/>
    </source>
</evidence>
<reference evidence="4" key="1">
    <citation type="submission" date="2020-01" db="EMBL/GenBank/DDBJ databases">
        <title>Insect and environment-associated Actinomycetes.</title>
        <authorList>
            <person name="Currrie C."/>
            <person name="Chevrette M."/>
            <person name="Carlson C."/>
            <person name="Stubbendieck R."/>
            <person name="Wendt-Pienkowski E."/>
        </authorList>
    </citation>
    <scope>NUCLEOTIDE SEQUENCE</scope>
    <source>
        <strain evidence="4">SID12501</strain>
    </source>
</reference>
<dbReference type="SMART" id="SM00421">
    <property type="entry name" value="HTH_LUXR"/>
    <property type="match status" value="1"/>
</dbReference>
<dbReference type="PRINTS" id="PR00038">
    <property type="entry name" value="HTHLUXR"/>
</dbReference>
<protein>
    <submittedName>
        <fullName evidence="4">Helix-turn-helix domain-containing protein</fullName>
    </submittedName>
</protein>
<dbReference type="InterPro" id="IPR027417">
    <property type="entry name" value="P-loop_NTPase"/>
</dbReference>
<keyword evidence="1" id="KW-0547">Nucleotide-binding</keyword>
<dbReference type="Gene3D" id="1.25.40.10">
    <property type="entry name" value="Tetratricopeptide repeat domain"/>
    <property type="match status" value="1"/>
</dbReference>
<dbReference type="GO" id="GO:0004016">
    <property type="term" value="F:adenylate cyclase activity"/>
    <property type="evidence" value="ECO:0007669"/>
    <property type="project" value="TreeGrafter"/>
</dbReference>
<dbReference type="PROSITE" id="PS00622">
    <property type="entry name" value="HTH_LUXR_1"/>
    <property type="match status" value="1"/>
</dbReference>
<dbReference type="InterPro" id="IPR011990">
    <property type="entry name" value="TPR-like_helical_dom_sf"/>
</dbReference>
<feature type="domain" description="HTH luxR-type" evidence="3">
    <location>
        <begin position="874"/>
        <end position="939"/>
    </location>
</feature>
<dbReference type="Pfam" id="PF00196">
    <property type="entry name" value="GerE"/>
    <property type="match status" value="1"/>
</dbReference>
<dbReference type="PANTHER" id="PTHR16305:SF35">
    <property type="entry name" value="TRANSCRIPTIONAL ACTIVATOR DOMAIN"/>
    <property type="match status" value="1"/>
</dbReference>
<dbReference type="SUPFAM" id="SSF48452">
    <property type="entry name" value="TPR-like"/>
    <property type="match status" value="1"/>
</dbReference>
<proteinExistence type="predicted"/>
<dbReference type="PROSITE" id="PS50043">
    <property type="entry name" value="HTH_LUXR_2"/>
    <property type="match status" value="1"/>
</dbReference>
<dbReference type="GO" id="GO:0006355">
    <property type="term" value="P:regulation of DNA-templated transcription"/>
    <property type="evidence" value="ECO:0007669"/>
    <property type="project" value="InterPro"/>
</dbReference>
<evidence type="ECO:0000313" key="4">
    <source>
        <dbReference type="EMBL" id="NEC84350.1"/>
    </source>
</evidence>
<evidence type="ECO:0000259" key="3">
    <source>
        <dbReference type="PROSITE" id="PS50043"/>
    </source>
</evidence>
<dbReference type="GO" id="GO:0005737">
    <property type="term" value="C:cytoplasm"/>
    <property type="evidence" value="ECO:0007669"/>
    <property type="project" value="TreeGrafter"/>
</dbReference>
<name>A0A6B3BF04_9ACTN</name>
<sequence length="948" mass="100785">MSPSRFGAEWIVGRDRELALLADLVNEVTAEPTDPPGAPPGVLVVTGGPGAGKSVLLDAVGRTALRAGLRVLRCRGCEGESGLPFAGLHQLLRPVLDLAGELPARQRAALLGVFGLDPEQAQDPVPDPLLTSLGALTLLSDAASRGPLLLVIDDAHWLDVGTLDVLAFVARRLEGEPVAMVLAARDNAVPRQFARERRQLTVEPLAPAAAGRLLDLQPEPPVGRARSRVLEQAAGIPLALVELARAISRDPAAGQDGATDALPLTDRLEAIFAADLPELPSPTRRLLLLAAAAETAELPVILSAAGDTAAPVDWRPAELAGLVRIDDGRLHFRHPLIRSAVYQSASYAERHAAHTALADVLAGDPDRRAWHLAAAVSGVDEEAAQGLEDSAGRAQRRGGYSAAAVALERAARLSPDPDVRSSRLVRAATMAMYAGHPRWVSELATRVLTLTDDPAVLAEASLRAGWALAVTTRFEDALGFLLPVAEAAVETDPVLALDALATATTPAYHSGDPSFRERIQRITERVPPQDDEGGRVWVLAGCDPVGNREQALALLSGTDWTEDPPGLLPGAAQDQRLARLVVVGAAAWILDETAEAVRLLGAALDHLRRTPTAGANATVAGALALALYESGSWTRARTIFDESYRTAAEAGLEIVAAGSPVVGATVLALRGDTEAARAAVQRAVHGIDLPNSRSLQVRTHYALGAAALAEGDHAAAYTRFRAVYTQDAEPEPLHFHASDYYLADLTAAAVRTGRADEARRIVDATRRRLTAGGVSARLDAVLHRADALLAEGDEAEEHFTAALADPAGEQWLFERALVRLDFAEWLRRRRRSVEARPQLTAALDAFERVGARPWTERARAELRAAGVTATSSAPRDVLAELTPQQLQIARLAAAGLTNREIGERIFLSPRTVGFHLYRIFPKLGITGRAQLRDALPEPSEPLDRAPGP</sequence>
<dbReference type="RefSeq" id="WP_164311815.1">
    <property type="nucleotide sequence ID" value="NZ_JAAGLU010000001.1"/>
</dbReference>
<dbReference type="GO" id="GO:0003677">
    <property type="term" value="F:DNA binding"/>
    <property type="evidence" value="ECO:0007669"/>
    <property type="project" value="InterPro"/>
</dbReference>
<dbReference type="Pfam" id="PF13191">
    <property type="entry name" value="AAA_16"/>
    <property type="match status" value="1"/>
</dbReference>
<dbReference type="SUPFAM" id="SSF52540">
    <property type="entry name" value="P-loop containing nucleoside triphosphate hydrolases"/>
    <property type="match status" value="1"/>
</dbReference>
<organism evidence="4">
    <name type="scientific">Streptomyces sp. SID12501</name>
    <dbReference type="NCBI Taxonomy" id="2706042"/>
    <lineage>
        <taxon>Bacteria</taxon>
        <taxon>Bacillati</taxon>
        <taxon>Actinomycetota</taxon>
        <taxon>Actinomycetes</taxon>
        <taxon>Kitasatosporales</taxon>
        <taxon>Streptomycetaceae</taxon>
        <taxon>Streptomyces</taxon>
    </lineage>
</organism>
<accession>A0A6B3BF04</accession>
<evidence type="ECO:0000256" key="1">
    <source>
        <dbReference type="ARBA" id="ARBA00022741"/>
    </source>
</evidence>
<dbReference type="InterPro" id="IPR016032">
    <property type="entry name" value="Sig_transdc_resp-reg_C-effctor"/>
</dbReference>
<dbReference type="InterPro" id="IPR036388">
    <property type="entry name" value="WH-like_DNA-bd_sf"/>
</dbReference>
<dbReference type="AlphaFoldDB" id="A0A6B3BF04"/>
<dbReference type="InterPro" id="IPR000792">
    <property type="entry name" value="Tscrpt_reg_LuxR_C"/>
</dbReference>
<dbReference type="SUPFAM" id="SSF46894">
    <property type="entry name" value="C-terminal effector domain of the bipartite response regulators"/>
    <property type="match status" value="1"/>
</dbReference>
<comment type="caution">
    <text evidence="4">The sequence shown here is derived from an EMBL/GenBank/DDBJ whole genome shotgun (WGS) entry which is preliminary data.</text>
</comment>
<dbReference type="PANTHER" id="PTHR16305">
    <property type="entry name" value="TESTICULAR SOLUBLE ADENYLYL CYCLASE"/>
    <property type="match status" value="1"/>
</dbReference>
<dbReference type="Gene3D" id="1.10.10.10">
    <property type="entry name" value="Winged helix-like DNA-binding domain superfamily/Winged helix DNA-binding domain"/>
    <property type="match status" value="1"/>
</dbReference>
<dbReference type="GO" id="GO:0005524">
    <property type="term" value="F:ATP binding"/>
    <property type="evidence" value="ECO:0007669"/>
    <property type="project" value="UniProtKB-KW"/>
</dbReference>
<dbReference type="EMBL" id="JAAGLU010000001">
    <property type="protein sequence ID" value="NEC84350.1"/>
    <property type="molecule type" value="Genomic_DNA"/>
</dbReference>
<keyword evidence="2" id="KW-0067">ATP-binding</keyword>